<proteinExistence type="predicted"/>
<gene>
    <name evidence="3" type="ORF">GCM10025791_34220</name>
</gene>
<keyword evidence="4" id="KW-1185">Reference proteome</keyword>
<keyword evidence="2" id="KW-0732">Signal</keyword>
<organism evidence="3 4">
    <name type="scientific">Halioxenophilus aromaticivorans</name>
    <dbReference type="NCBI Taxonomy" id="1306992"/>
    <lineage>
        <taxon>Bacteria</taxon>
        <taxon>Pseudomonadati</taxon>
        <taxon>Pseudomonadota</taxon>
        <taxon>Gammaproteobacteria</taxon>
        <taxon>Alteromonadales</taxon>
        <taxon>Alteromonadaceae</taxon>
        <taxon>Halioxenophilus</taxon>
    </lineage>
</organism>
<dbReference type="RefSeq" id="WP_345425192.1">
    <property type="nucleotide sequence ID" value="NZ_AP031496.1"/>
</dbReference>
<feature type="region of interest" description="Disordered" evidence="1">
    <location>
        <begin position="26"/>
        <end position="65"/>
    </location>
</feature>
<feature type="signal peptide" evidence="2">
    <location>
        <begin position="1"/>
        <end position="22"/>
    </location>
</feature>
<accession>A0AAV3U5H8</accession>
<evidence type="ECO:0000256" key="1">
    <source>
        <dbReference type="SAM" id="MobiDB-lite"/>
    </source>
</evidence>
<name>A0AAV3U5H8_9ALTE</name>
<comment type="caution">
    <text evidence="3">The sequence shown here is derived from an EMBL/GenBank/DDBJ whole genome shotgun (WGS) entry which is preliminary data.</text>
</comment>
<reference evidence="4" key="1">
    <citation type="journal article" date="2019" name="Int. J. Syst. Evol. Microbiol.">
        <title>The Global Catalogue of Microorganisms (GCM) 10K type strain sequencing project: providing services to taxonomists for standard genome sequencing and annotation.</title>
        <authorList>
            <consortium name="The Broad Institute Genomics Platform"/>
            <consortium name="The Broad Institute Genome Sequencing Center for Infectious Disease"/>
            <person name="Wu L."/>
            <person name="Ma J."/>
        </authorList>
    </citation>
    <scope>NUCLEOTIDE SEQUENCE [LARGE SCALE GENOMIC DNA]</scope>
    <source>
        <strain evidence="4">JCM 19134</strain>
    </source>
</reference>
<sequence>MRLSNVSFVFVLVSLAAGWAFAQQEESDAASSTQQSTTAAGSSDQEFTPTEEISEDLSVSFPIDI</sequence>
<feature type="chain" id="PRO_5043360292" evidence="2">
    <location>
        <begin position="23"/>
        <end position="65"/>
    </location>
</feature>
<dbReference type="Proteomes" id="UP001409585">
    <property type="component" value="Unassembled WGS sequence"/>
</dbReference>
<feature type="compositionally biased region" description="Low complexity" evidence="1">
    <location>
        <begin position="29"/>
        <end position="45"/>
    </location>
</feature>
<evidence type="ECO:0000313" key="3">
    <source>
        <dbReference type="EMBL" id="GAA4950996.1"/>
    </source>
</evidence>
<dbReference type="AlphaFoldDB" id="A0AAV3U5H8"/>
<protein>
    <submittedName>
        <fullName evidence="3">Uncharacterized protein</fullName>
    </submittedName>
</protein>
<evidence type="ECO:0000313" key="4">
    <source>
        <dbReference type="Proteomes" id="UP001409585"/>
    </source>
</evidence>
<dbReference type="EMBL" id="BAABLX010000029">
    <property type="protein sequence ID" value="GAA4950996.1"/>
    <property type="molecule type" value="Genomic_DNA"/>
</dbReference>
<evidence type="ECO:0000256" key="2">
    <source>
        <dbReference type="SAM" id="SignalP"/>
    </source>
</evidence>